<accession>A0ABR9QKK5</accession>
<keyword evidence="2" id="KW-1185">Reference proteome</keyword>
<name>A0ABR9QKK5_9BACI</name>
<dbReference type="Pfam" id="PF17340">
    <property type="entry name" value="DUF5370"/>
    <property type="match status" value="1"/>
</dbReference>
<dbReference type="Proteomes" id="UP001516662">
    <property type="component" value="Unassembled WGS sequence"/>
</dbReference>
<dbReference type="EMBL" id="JADCLJ010000020">
    <property type="protein sequence ID" value="MBE4908979.1"/>
    <property type="molecule type" value="Genomic_DNA"/>
</dbReference>
<organism evidence="1 2">
    <name type="scientific">Litchfieldia luteola</name>
    <dbReference type="NCBI Taxonomy" id="682179"/>
    <lineage>
        <taxon>Bacteria</taxon>
        <taxon>Bacillati</taxon>
        <taxon>Bacillota</taxon>
        <taxon>Bacilli</taxon>
        <taxon>Bacillales</taxon>
        <taxon>Bacillaceae</taxon>
        <taxon>Litchfieldia</taxon>
    </lineage>
</organism>
<proteinExistence type="predicted"/>
<gene>
    <name evidence="1" type="ORF">IMZ08_12995</name>
</gene>
<dbReference type="InterPro" id="IPR035314">
    <property type="entry name" value="DUF5370"/>
</dbReference>
<reference evidence="1 2" key="1">
    <citation type="submission" date="2020-10" db="EMBL/GenBank/DDBJ databases">
        <title>Bacillus sp. HD4P25, an endophyte from a halophyte.</title>
        <authorList>
            <person name="Sun J.-Q."/>
        </authorList>
    </citation>
    <scope>NUCLEOTIDE SEQUENCE [LARGE SCALE GENOMIC DNA]</scope>
    <source>
        <strain evidence="1 2">YIM 93174</strain>
    </source>
</reference>
<evidence type="ECO:0000313" key="1">
    <source>
        <dbReference type="EMBL" id="MBE4908979.1"/>
    </source>
</evidence>
<evidence type="ECO:0000313" key="2">
    <source>
        <dbReference type="Proteomes" id="UP001516662"/>
    </source>
</evidence>
<dbReference type="RefSeq" id="WP_193537117.1">
    <property type="nucleotide sequence ID" value="NZ_JADCLJ010000020.1"/>
</dbReference>
<protein>
    <submittedName>
        <fullName evidence="1">DUF5370 family protein</fullName>
    </submittedName>
</protein>
<sequence>MGAIDRDGYRFETEYSVINQTGAVHVYKEGDFVKEITFTFTGERPSGDQIENLVNEFFEED</sequence>
<comment type="caution">
    <text evidence="1">The sequence shown here is derived from an EMBL/GenBank/DDBJ whole genome shotgun (WGS) entry which is preliminary data.</text>
</comment>